<evidence type="ECO:0000313" key="5">
    <source>
        <dbReference type="EMBL" id="MDJ1371551.1"/>
    </source>
</evidence>
<dbReference type="PANTHER" id="PTHR21631">
    <property type="entry name" value="ISOCITRATE LYASE/MALATE SYNTHASE"/>
    <property type="match status" value="1"/>
</dbReference>
<gene>
    <name evidence="5" type="ORF">C7K25_09255</name>
</gene>
<protein>
    <recommendedName>
        <fullName evidence="1 4">Isocitrate lyase</fullName>
        <ecNumber evidence="1 4">4.1.3.1</ecNumber>
    </recommendedName>
</protein>
<organism evidence="5 6">
    <name type="scientific">Gulosibacter molinativorax</name>
    <dbReference type="NCBI Taxonomy" id="256821"/>
    <lineage>
        <taxon>Bacteria</taxon>
        <taxon>Bacillati</taxon>
        <taxon>Actinomycetota</taxon>
        <taxon>Actinomycetes</taxon>
        <taxon>Micrococcales</taxon>
        <taxon>Microbacteriaceae</taxon>
        <taxon>Gulosibacter</taxon>
    </lineage>
</organism>
<proteinExistence type="predicted"/>
<dbReference type="SUPFAM" id="SSF51621">
    <property type="entry name" value="Phosphoenolpyruvate/pyruvate domain"/>
    <property type="match status" value="1"/>
</dbReference>
<dbReference type="NCBIfam" id="NF011645">
    <property type="entry name" value="PRK15063.1"/>
    <property type="match status" value="1"/>
</dbReference>
<comment type="catalytic activity">
    <reaction evidence="3">
        <text>D-threo-isocitrate = glyoxylate + succinate</text>
        <dbReference type="Rhea" id="RHEA:13245"/>
        <dbReference type="ChEBI" id="CHEBI:15562"/>
        <dbReference type="ChEBI" id="CHEBI:30031"/>
        <dbReference type="ChEBI" id="CHEBI:36655"/>
        <dbReference type="EC" id="4.1.3.1"/>
    </reaction>
</comment>
<dbReference type="InterPro" id="IPR006254">
    <property type="entry name" value="Isocitrate_lyase"/>
</dbReference>
<reference evidence="5" key="2">
    <citation type="journal article" date="2022" name="Sci. Rep.">
        <title>In silico prediction of the enzymes involved in the degradation of the herbicide molinate by Gulosibacter molinativorax ON4T.</title>
        <authorList>
            <person name="Lopes A.R."/>
            <person name="Bunin E."/>
            <person name="Viana A.T."/>
            <person name="Froufe H."/>
            <person name="Munoz-Merida A."/>
            <person name="Pinho D."/>
            <person name="Figueiredo J."/>
            <person name="Barroso C."/>
            <person name="Vaz-Moreira I."/>
            <person name="Bellanger X."/>
            <person name="Egas C."/>
            <person name="Nunes O.C."/>
        </authorList>
    </citation>
    <scope>NUCLEOTIDE SEQUENCE</scope>
    <source>
        <strain evidence="5">ON4</strain>
    </source>
</reference>
<dbReference type="PROSITE" id="PS00161">
    <property type="entry name" value="ISOCITRATE_LYASE"/>
    <property type="match status" value="1"/>
</dbReference>
<dbReference type="EC" id="4.1.3.1" evidence="1 4"/>
<evidence type="ECO:0000256" key="3">
    <source>
        <dbReference type="ARBA" id="ARBA00023531"/>
    </source>
</evidence>
<reference evidence="5" key="1">
    <citation type="submission" date="2018-03" db="EMBL/GenBank/DDBJ databases">
        <authorList>
            <person name="Nunes O.C."/>
            <person name="Lopes A.R."/>
            <person name="Froufe H."/>
            <person name="Munoz-Merida A."/>
            <person name="Barroso C."/>
            <person name="Egas C."/>
        </authorList>
    </citation>
    <scope>NUCLEOTIDE SEQUENCE</scope>
    <source>
        <strain evidence="5">ON4</strain>
    </source>
</reference>
<evidence type="ECO:0000256" key="1">
    <source>
        <dbReference type="ARBA" id="ARBA00012909"/>
    </source>
</evidence>
<dbReference type="NCBIfam" id="TIGR01346">
    <property type="entry name" value="isocit_lyase"/>
    <property type="match status" value="1"/>
</dbReference>
<dbReference type="Proteomes" id="UP001170379">
    <property type="component" value="Unassembled WGS sequence"/>
</dbReference>
<dbReference type="EMBL" id="PXVD01000013">
    <property type="protein sequence ID" value="MDJ1371551.1"/>
    <property type="molecule type" value="Genomic_DNA"/>
</dbReference>
<dbReference type="CDD" id="cd00377">
    <property type="entry name" value="ICL_PEPM"/>
    <property type="match status" value="1"/>
</dbReference>
<dbReference type="PANTHER" id="PTHR21631:SF3">
    <property type="entry name" value="BIFUNCTIONAL GLYOXYLATE CYCLE PROTEIN"/>
    <property type="match status" value="1"/>
</dbReference>
<dbReference type="PIRSF" id="PIRSF001362">
    <property type="entry name" value="Isocit_lyase"/>
    <property type="match status" value="1"/>
</dbReference>
<evidence type="ECO:0000256" key="2">
    <source>
        <dbReference type="ARBA" id="ARBA00023239"/>
    </source>
</evidence>
<evidence type="ECO:0000256" key="4">
    <source>
        <dbReference type="NCBIfam" id="TIGR01346"/>
    </source>
</evidence>
<dbReference type="Pfam" id="PF00463">
    <property type="entry name" value="ICL"/>
    <property type="match status" value="2"/>
</dbReference>
<accession>A0ABT7CA80</accession>
<name>A0ABT7CA80_9MICO</name>
<dbReference type="RefSeq" id="WP_026936780.1">
    <property type="nucleotide sequence ID" value="NZ_CP028426.1"/>
</dbReference>
<dbReference type="InterPro" id="IPR040442">
    <property type="entry name" value="Pyrv_kinase-like_dom_sf"/>
</dbReference>
<sequence>MTQITRPGDQTQTAAELATEWDVDPRWANVRRDYSAEDVVSLRGPVQEERTLARRGAETLWDLIKQNHEDPESWVRALGALTGNQAVQQVRAGLKAIYLSGWQVAADANLSGKTYPDQSLYPANSVPAVVRRINNALQRAAQIEFAETGTNSREWLAPIVADAEAGFGGPLNAYELMLNMIEAGAAGVHWEDQLASEKKCGHMGGKVLIPTSQHIRTLNAARLAADVANTPSIIIARTDALAANLITSDIDERDQPFLTGERTAEGFYEVEPGIEPVIARGLAYAEYADLLWVESAEPDLELAKKFADRIHQDFPDQLLSYNCSPSFNWKRHLDDDQIAKFQRELSAMGYAFQFITLAGFHSLNYGMFDLAQQYNDRQMAAYVELQEAEFAAESRGFTAHRHQAEVGTGYFDKISTALNPNSATLALVGSTEAEQFH</sequence>
<keyword evidence="6" id="KW-1185">Reference proteome</keyword>
<comment type="caution">
    <text evidence="5">The sequence shown here is derived from an EMBL/GenBank/DDBJ whole genome shotgun (WGS) entry which is preliminary data.</text>
</comment>
<dbReference type="InterPro" id="IPR015813">
    <property type="entry name" value="Pyrv/PenolPyrv_kinase-like_dom"/>
</dbReference>
<dbReference type="InterPro" id="IPR039556">
    <property type="entry name" value="ICL/PEPM"/>
</dbReference>
<keyword evidence="2 5" id="KW-0456">Lyase</keyword>
<dbReference type="InterPro" id="IPR018523">
    <property type="entry name" value="Isocitrate_lyase_ph_CS"/>
</dbReference>
<dbReference type="GO" id="GO:0016829">
    <property type="term" value="F:lyase activity"/>
    <property type="evidence" value="ECO:0007669"/>
    <property type="project" value="UniProtKB-KW"/>
</dbReference>
<dbReference type="Gene3D" id="3.20.20.60">
    <property type="entry name" value="Phosphoenolpyruvate-binding domains"/>
    <property type="match status" value="1"/>
</dbReference>
<evidence type="ECO:0000313" key="6">
    <source>
        <dbReference type="Proteomes" id="UP001170379"/>
    </source>
</evidence>